<evidence type="ECO:0000313" key="2">
    <source>
        <dbReference type="EMBL" id="VVM05478.1"/>
    </source>
</evidence>
<feature type="transmembrane region" description="Helical" evidence="1">
    <location>
        <begin position="59"/>
        <end position="77"/>
    </location>
</feature>
<sequence length="115" mass="12223">MKTNFPPYWSRAFLGLLLVLFVLSAADTLWAQASVVPSTSGASGYSQPIVYARQVLTDYAFQISLAMLVFGGVMWFFNRPAFTIGALVAAGVIYGGPQLANGIAQMANSGAMGQH</sequence>
<dbReference type="RefSeq" id="WP_142524701.1">
    <property type="nucleotide sequence ID" value="NZ_CABFUZ020000089.1"/>
</dbReference>
<dbReference type="Proteomes" id="UP000381693">
    <property type="component" value="Unassembled WGS sequence"/>
</dbReference>
<accession>A0A5E6M970</accession>
<organism evidence="2 3">
    <name type="scientific">Methylacidimicrobium cyclopophantes</name>
    <dbReference type="NCBI Taxonomy" id="1041766"/>
    <lineage>
        <taxon>Bacteria</taxon>
        <taxon>Pseudomonadati</taxon>
        <taxon>Verrucomicrobiota</taxon>
        <taxon>Methylacidimicrobium</taxon>
    </lineage>
</organism>
<keyword evidence="1" id="KW-0472">Membrane</keyword>
<dbReference type="EMBL" id="CABFUZ020000089">
    <property type="protein sequence ID" value="VVM05478.1"/>
    <property type="molecule type" value="Genomic_DNA"/>
</dbReference>
<comment type="caution">
    <text evidence="2">The sequence shown here is derived from an EMBL/GenBank/DDBJ whole genome shotgun (WGS) entry which is preliminary data.</text>
</comment>
<evidence type="ECO:0000313" key="3">
    <source>
        <dbReference type="Proteomes" id="UP000381693"/>
    </source>
</evidence>
<reference evidence="2" key="1">
    <citation type="submission" date="2019-09" db="EMBL/GenBank/DDBJ databases">
        <authorList>
            <person name="Cremers G."/>
        </authorList>
    </citation>
    <scope>NUCLEOTIDE SEQUENCE [LARGE SCALE GENOMIC DNA]</scope>
    <source>
        <strain evidence="2">3B</strain>
    </source>
</reference>
<evidence type="ECO:0000256" key="1">
    <source>
        <dbReference type="SAM" id="Phobius"/>
    </source>
</evidence>
<protein>
    <submittedName>
        <fullName evidence="2">Uncharacterized protein</fullName>
    </submittedName>
</protein>
<proteinExistence type="predicted"/>
<dbReference type="OrthoDB" id="197792at2"/>
<keyword evidence="3" id="KW-1185">Reference proteome</keyword>
<name>A0A5E6M970_9BACT</name>
<keyword evidence="1" id="KW-1133">Transmembrane helix</keyword>
<keyword evidence="1" id="KW-0812">Transmembrane</keyword>
<gene>
    <name evidence="2" type="ORF">MAMC_00610</name>
</gene>
<dbReference type="AlphaFoldDB" id="A0A5E6M970"/>